<feature type="compositionally biased region" description="Pro residues" evidence="1">
    <location>
        <begin position="251"/>
        <end position="261"/>
    </location>
</feature>
<dbReference type="AlphaFoldDB" id="A0A5Q0GQP6"/>
<sequence>MSVRQHRWTSRTGVDGYPRVEAIHPLSGRQRLPVNVAEIVYVNAMAPAAPARVRYDTRVNELRLLANYLGVAPGRPVRLRQDEFRSSSPHVRRFVSESFGLGMLTAAVQAAYEWTAGTGALSGFHALPMTLAASFAKRGVRPDLLFQAPELLLAGEARGRSGRPPRSTRLPRERLDRLLPWAHVHRHPLVMTWAYLDGTGVTVDLFAPADGVEWLRGAVGAPEEAEHPASALRLPPAEQVALREVADRVPAPDPVPDPGPEPEAHRPHPDRLSPLSLFEVGTSALRAVEEQLAETAPVAPVRLAGRTARGRWVPVDPVTGARGSVLLALLDEPLPADEASATAHRWRSRHRAGDDRFAAGDLAVTAHGRTVVALAPAHDGQPWELLAD</sequence>
<feature type="compositionally biased region" description="Basic and acidic residues" evidence="1">
    <location>
        <begin position="262"/>
        <end position="271"/>
    </location>
</feature>
<evidence type="ECO:0000256" key="1">
    <source>
        <dbReference type="SAM" id="MobiDB-lite"/>
    </source>
</evidence>
<dbReference type="OrthoDB" id="3318461at2"/>
<evidence type="ECO:0000313" key="2">
    <source>
        <dbReference type="EMBL" id="QFZ16221.1"/>
    </source>
</evidence>
<reference evidence="3" key="1">
    <citation type="journal article" date="2021" name="Curr. Microbiol.">
        <title>Complete genome of nocamycin-producing strain Saccharothrix syringae NRRL B-16468 reveals the biosynthetic potential for secondary metabolites.</title>
        <authorList>
            <person name="Mo X."/>
            <person name="Yang S."/>
        </authorList>
    </citation>
    <scope>NUCLEOTIDE SEQUENCE [LARGE SCALE GENOMIC DNA]</scope>
    <source>
        <strain evidence="3">ATCC 51364 / DSM 43886 / JCM 6844 / KCTC 9398 / NBRC 14523 / NRRL B-16468 / INA 2240</strain>
    </source>
</reference>
<dbReference type="RefSeq" id="WP_153277825.1">
    <property type="nucleotide sequence ID" value="NZ_CP034550.1"/>
</dbReference>
<proteinExistence type="predicted"/>
<dbReference type="KEGG" id="ssyi:EKG83_00985"/>
<evidence type="ECO:0000313" key="3">
    <source>
        <dbReference type="Proteomes" id="UP000325787"/>
    </source>
</evidence>
<accession>A0A5Q0GQP6</accession>
<keyword evidence="3" id="KW-1185">Reference proteome</keyword>
<dbReference type="EMBL" id="CP034550">
    <property type="protein sequence ID" value="QFZ16221.1"/>
    <property type="molecule type" value="Genomic_DNA"/>
</dbReference>
<name>A0A5Q0GQP6_SACSY</name>
<gene>
    <name evidence="2" type="ORF">EKG83_00985</name>
</gene>
<organism evidence="2 3">
    <name type="scientific">Saccharothrix syringae</name>
    <name type="common">Nocardiopsis syringae</name>
    <dbReference type="NCBI Taxonomy" id="103733"/>
    <lineage>
        <taxon>Bacteria</taxon>
        <taxon>Bacillati</taxon>
        <taxon>Actinomycetota</taxon>
        <taxon>Actinomycetes</taxon>
        <taxon>Pseudonocardiales</taxon>
        <taxon>Pseudonocardiaceae</taxon>
        <taxon>Saccharothrix</taxon>
    </lineage>
</organism>
<feature type="region of interest" description="Disordered" evidence="1">
    <location>
        <begin position="249"/>
        <end position="273"/>
    </location>
</feature>
<protein>
    <submittedName>
        <fullName evidence="2">Uncharacterized protein</fullName>
    </submittedName>
</protein>
<dbReference type="Proteomes" id="UP000325787">
    <property type="component" value="Chromosome"/>
</dbReference>